<dbReference type="Pfam" id="PF01391">
    <property type="entry name" value="Collagen"/>
    <property type="match status" value="2"/>
</dbReference>
<protein>
    <submittedName>
        <fullName evidence="2">Collagen-like protein</fullName>
    </submittedName>
</protein>
<feature type="compositionally biased region" description="Low complexity" evidence="1">
    <location>
        <begin position="199"/>
        <end position="212"/>
    </location>
</feature>
<name>A0ABS1R7F6_9SPHI</name>
<dbReference type="EMBL" id="JAERTY010000009">
    <property type="protein sequence ID" value="MBL1410445.1"/>
    <property type="molecule type" value="Genomic_DNA"/>
</dbReference>
<dbReference type="RefSeq" id="WP_202104136.1">
    <property type="nucleotide sequence ID" value="NZ_JAERTY010000009.1"/>
</dbReference>
<dbReference type="InterPro" id="IPR008160">
    <property type="entry name" value="Collagen"/>
</dbReference>
<dbReference type="PANTHER" id="PTHR24023">
    <property type="entry name" value="COLLAGEN ALPHA"/>
    <property type="match status" value="1"/>
</dbReference>
<evidence type="ECO:0000313" key="3">
    <source>
        <dbReference type="Proteomes" id="UP000625283"/>
    </source>
</evidence>
<dbReference type="PANTHER" id="PTHR24023:SF1095">
    <property type="entry name" value="EGF-LIKE DOMAIN-CONTAINING PROTEIN"/>
    <property type="match status" value="1"/>
</dbReference>
<proteinExistence type="predicted"/>
<feature type="compositionally biased region" description="Low complexity" evidence="1">
    <location>
        <begin position="166"/>
        <end position="182"/>
    </location>
</feature>
<dbReference type="InterPro" id="IPR050149">
    <property type="entry name" value="Collagen_superfamily"/>
</dbReference>
<accession>A0ABS1R7F6</accession>
<sequence>MQRIYSLFILTFLIAGGVKAQSKISDSSGDRSLPSKSAILELSSKTRGLLHARVELKETKDPYPLTSHEAGIMVFNTKAVADVQVGIYYNDGQKWVSNLSAYDSWLQVGNTGSVADFIASLKGVKGDTGPKGDTGADGAAGIQGPAGPIGPQGLKGDTGPKGDTGADGAAGIQGPAGPIGPQGLKGDTGPKGDTGVDGATGIQGPAGPIGPQGLKGDTGPKGDTGADGAAGIQGPAGPIGPQGLKGDTGDVGPAGSDASINNVAAGGDLAGQYPAPQVAALRGKAISATAPATNDILKFDGTQWTPSALSALSGLVLPYTANENNASPLFAINNSGDGTIIDVSTTGNGKGVFANTKSGYAIHGVTTAKTSAGIVGNNNGGGEAIVGITTSDIAGAVVGRNDGGGYGVRGFISANTSGESIAVYGEVGHSSSTGRAGRFENYNANNKANTLEVETNGSGNIQNNKIGNAASFIVNNNNSVAAAVRAEVNTLYANFGAAAVFGTSSGTGGYAGLFHSSNPDGNGAALVAVSDGNGSAIQAYARKNGHGVETSIDGSGNALYAWVPSYATGKAGRFTNFNSDNSSPTVDVKTNGTGNALLINHSGTSGYLAVFQNDGANVARIAKNGRGFFNGGTQNSGADIAEAFDVIGERNTYEPGDVLVISIDEDRKVERSSDAYSTLVVGVYATKPGVLLTEEDMDTDLSDKVPMGVLGVIPTKVSNEGGPIQRGDLLVTSSTPGVAMKADPNKVKVGQVIGKALQSYTGAGIEKINVFVNVK</sequence>
<evidence type="ECO:0000256" key="1">
    <source>
        <dbReference type="SAM" id="MobiDB-lite"/>
    </source>
</evidence>
<feature type="compositionally biased region" description="Low complexity" evidence="1">
    <location>
        <begin position="226"/>
        <end position="242"/>
    </location>
</feature>
<comment type="caution">
    <text evidence="2">The sequence shown here is derived from an EMBL/GenBank/DDBJ whole genome shotgun (WGS) entry which is preliminary data.</text>
</comment>
<dbReference type="Proteomes" id="UP000625283">
    <property type="component" value="Unassembled WGS sequence"/>
</dbReference>
<gene>
    <name evidence="2" type="ORF">JKG61_16935</name>
</gene>
<keyword evidence="3" id="KW-1185">Reference proteome</keyword>
<evidence type="ECO:0000313" key="2">
    <source>
        <dbReference type="EMBL" id="MBL1410445.1"/>
    </source>
</evidence>
<organism evidence="2 3">
    <name type="scientific">Sphingobacterium faecale</name>
    <dbReference type="NCBI Taxonomy" id="2803775"/>
    <lineage>
        <taxon>Bacteria</taxon>
        <taxon>Pseudomonadati</taxon>
        <taxon>Bacteroidota</taxon>
        <taxon>Sphingobacteriia</taxon>
        <taxon>Sphingobacteriales</taxon>
        <taxon>Sphingobacteriaceae</taxon>
        <taxon>Sphingobacterium</taxon>
    </lineage>
</organism>
<reference evidence="2 3" key="1">
    <citation type="submission" date="2021-01" db="EMBL/GenBank/DDBJ databases">
        <title>C459-1 draft genome sequence.</title>
        <authorList>
            <person name="Zhang X.-F."/>
        </authorList>
    </citation>
    <scope>NUCLEOTIDE SEQUENCE [LARGE SCALE GENOMIC DNA]</scope>
    <source>
        <strain evidence="3">C459-1</strain>
    </source>
</reference>
<feature type="compositionally biased region" description="Low complexity" evidence="1">
    <location>
        <begin position="136"/>
        <end position="152"/>
    </location>
</feature>
<feature type="region of interest" description="Disordered" evidence="1">
    <location>
        <begin position="127"/>
        <end position="259"/>
    </location>
</feature>